<evidence type="ECO:0000313" key="4">
    <source>
        <dbReference type="Proteomes" id="UP000198611"/>
    </source>
</evidence>
<keyword evidence="4" id="KW-1185">Reference proteome</keyword>
<reference evidence="3 4" key="1">
    <citation type="submission" date="2016-10" db="EMBL/GenBank/DDBJ databases">
        <authorList>
            <person name="de Groot N.N."/>
        </authorList>
    </citation>
    <scope>NUCLEOTIDE SEQUENCE [LARGE SCALE GENOMIC DNA]</scope>
    <source>
        <strain evidence="3 4">HL3</strain>
    </source>
</reference>
<gene>
    <name evidence="3" type="ORF">SAMN05660831_02704</name>
</gene>
<dbReference type="RefSeq" id="WP_240308142.1">
    <property type="nucleotide sequence ID" value="NZ_FOMJ01000021.1"/>
</dbReference>
<organism evidence="3 4">
    <name type="scientific">Thiohalospira halophila DSM 15071</name>
    <dbReference type="NCBI Taxonomy" id="1123397"/>
    <lineage>
        <taxon>Bacteria</taxon>
        <taxon>Pseudomonadati</taxon>
        <taxon>Pseudomonadota</taxon>
        <taxon>Gammaproteobacteria</taxon>
        <taxon>Thiohalospirales</taxon>
        <taxon>Thiohalospiraceae</taxon>
        <taxon>Thiohalospira</taxon>
    </lineage>
</organism>
<protein>
    <recommendedName>
        <fullName evidence="5">Mobilization protein</fullName>
    </recommendedName>
</protein>
<keyword evidence="2" id="KW-0472">Membrane</keyword>
<keyword evidence="2" id="KW-1133">Transmembrane helix</keyword>
<evidence type="ECO:0000256" key="2">
    <source>
        <dbReference type="SAM" id="Phobius"/>
    </source>
</evidence>
<proteinExistence type="predicted"/>
<feature type="region of interest" description="Disordered" evidence="1">
    <location>
        <begin position="1"/>
        <end position="30"/>
    </location>
</feature>
<name>A0A1I1WP26_9GAMM</name>
<dbReference type="Proteomes" id="UP000198611">
    <property type="component" value="Unassembled WGS sequence"/>
</dbReference>
<sequence>MSKSETARRLAAEQTEAQRDAVRTEGEHQRDLTTLIDQLTEQVGPLAASMATLTEETRKAVAEGEQSQKEAQAALVNEVGRLREEVSRAARTVEDLRRLVHRVQVPAWRLMLWPALTVLGLLLVMPVAWRLLDPLYTTLLTAL</sequence>
<evidence type="ECO:0000256" key="1">
    <source>
        <dbReference type="SAM" id="MobiDB-lite"/>
    </source>
</evidence>
<keyword evidence="2" id="KW-0812">Transmembrane</keyword>
<feature type="transmembrane region" description="Helical" evidence="2">
    <location>
        <begin position="107"/>
        <end position="129"/>
    </location>
</feature>
<accession>A0A1I1WP26</accession>
<dbReference type="AlphaFoldDB" id="A0A1I1WP26"/>
<evidence type="ECO:0008006" key="5">
    <source>
        <dbReference type="Google" id="ProtNLM"/>
    </source>
</evidence>
<evidence type="ECO:0000313" key="3">
    <source>
        <dbReference type="EMBL" id="SFD96832.1"/>
    </source>
</evidence>
<dbReference type="EMBL" id="FOMJ01000021">
    <property type="protein sequence ID" value="SFD96832.1"/>
    <property type="molecule type" value="Genomic_DNA"/>
</dbReference>